<feature type="domain" description="SLH" evidence="1">
    <location>
        <begin position="605"/>
        <end position="666"/>
    </location>
</feature>
<dbReference type="OrthoDB" id="2356646at2"/>
<evidence type="ECO:0000259" key="1">
    <source>
        <dbReference type="PROSITE" id="PS51272"/>
    </source>
</evidence>
<name>A0A410QE36_9FIRM</name>
<dbReference type="Pfam" id="PF14478">
    <property type="entry name" value="DUF4430"/>
    <property type="match status" value="1"/>
</dbReference>
<gene>
    <name evidence="2" type="ORF">EQM13_12150</name>
</gene>
<reference evidence="3" key="1">
    <citation type="submission" date="2019-01" db="EMBL/GenBank/DDBJ databases">
        <title>Draft genomes of a novel of Sporanaerobacter strains.</title>
        <authorList>
            <person name="Ma S."/>
        </authorList>
    </citation>
    <scope>NUCLEOTIDE SEQUENCE [LARGE SCALE GENOMIC DNA]</scope>
    <source>
        <strain evidence="3">NJN-17</strain>
    </source>
</reference>
<keyword evidence="3" id="KW-1185">Reference proteome</keyword>
<dbReference type="AlphaFoldDB" id="A0A410QE36"/>
<dbReference type="Pfam" id="PF00395">
    <property type="entry name" value="SLH"/>
    <property type="match status" value="3"/>
</dbReference>
<accession>A0A410QE36</accession>
<organism evidence="2 3">
    <name type="scientific">Acidilutibacter cellobiosedens</name>
    <dbReference type="NCBI Taxonomy" id="2507161"/>
    <lineage>
        <taxon>Bacteria</taxon>
        <taxon>Bacillati</taxon>
        <taxon>Bacillota</taxon>
        <taxon>Tissierellia</taxon>
        <taxon>Tissierellales</taxon>
        <taxon>Acidilutibacteraceae</taxon>
        <taxon>Acidilutibacter</taxon>
    </lineage>
</organism>
<feature type="domain" description="SLH" evidence="1">
    <location>
        <begin position="541"/>
        <end position="604"/>
    </location>
</feature>
<dbReference type="InterPro" id="IPR051465">
    <property type="entry name" value="Cell_Envelope_Struct_Comp"/>
</dbReference>
<dbReference type="InterPro" id="IPR027954">
    <property type="entry name" value="Transcobalamin-like_C"/>
</dbReference>
<dbReference type="EMBL" id="CP035282">
    <property type="protein sequence ID" value="QAT62283.1"/>
    <property type="molecule type" value="Genomic_DNA"/>
</dbReference>
<proteinExistence type="predicted"/>
<evidence type="ECO:0000313" key="3">
    <source>
        <dbReference type="Proteomes" id="UP000287969"/>
    </source>
</evidence>
<feature type="domain" description="SLH" evidence="1">
    <location>
        <begin position="669"/>
        <end position="727"/>
    </location>
</feature>
<dbReference type="PROSITE" id="PS51272">
    <property type="entry name" value="SLH"/>
    <property type="match status" value="3"/>
</dbReference>
<dbReference type="PANTHER" id="PTHR43308">
    <property type="entry name" value="OUTER MEMBRANE PROTEIN ALPHA-RELATED"/>
    <property type="match status" value="1"/>
</dbReference>
<evidence type="ECO:0000313" key="2">
    <source>
        <dbReference type="EMBL" id="QAT62283.1"/>
    </source>
</evidence>
<protein>
    <submittedName>
        <fullName evidence="2">DUF4430 domain-containing protein</fullName>
    </submittedName>
</protein>
<dbReference type="InterPro" id="IPR001119">
    <property type="entry name" value="SLH_dom"/>
</dbReference>
<sequence length="727" mass="81686">MKSEILFGQYCLRRKIMNKKLIAVLLILILTIPSFVFAQADFNIDYRLEGETTVISIQGERNKPVSISIKDNNRKYYINQGVTDSKGKIEFKAQLERGKQYNLLVNIDGKTASKTIVIDEKDPDDPDKPESAYIYVKGYDGIIVDEEKVDINKGETVLGLTKRVLNRKNIEYVERSGYIASIDGQGEMDKGPGSGWMYSVNGKFPNVGAGSVKVEDGDYIRWLYTMDLGKDLGYDMGDKPSEAVKPSPAVNNIKNAALKELANSLYSGNMTDPEIKKKSEEVISKVIKEIDVNKMNPQEIKDIVGDLNIIADLLVDKTQNVSYIQQVLVYIIDNLGKVKNGMAQEDSINSQKDLISTVQKALDKKSNIKVQSERITVEYTKDFETIGEFNRSLIKSVENAKITNGKKLEAVLAFYMNNDIEKIVMPTDTTEKLLRSGLDKLMLYFNGGNMKIPIKQLILDKEITIMMKNMADYTEIQILPEKKFEEPITIGLPYEKNGTGKTVMREDDNGSKENLGGIYDKENKEMVFTTKGNSKYYITDNPVKFTDLQNYDWARSSINSMASKGIINGRGGGSFVPSGELTRAEISALLVRMVKADSSDVKDIKAFEDVKSDAWYWEVINAAYENNLMEGKSETKFVPEGKITRQELTQAMANILTLSGYEYDGRDYLSNFSDNNEIAEWAEDGVNLSAQFGLIKGTDGKFSPQKYATRAETAVMLDRLYNLIINQ</sequence>
<dbReference type="Gene3D" id="2.170.130.30">
    <property type="match status" value="1"/>
</dbReference>
<dbReference type="Proteomes" id="UP000287969">
    <property type="component" value="Chromosome"/>
</dbReference>
<dbReference type="KEGG" id="spoa:EQM13_12150"/>